<feature type="transmembrane region" description="Helical" evidence="1">
    <location>
        <begin position="379"/>
        <end position="398"/>
    </location>
</feature>
<keyword evidence="1" id="KW-1133">Transmembrane helix</keyword>
<feature type="transmembrane region" description="Helical" evidence="1">
    <location>
        <begin position="197"/>
        <end position="219"/>
    </location>
</feature>
<accession>A0AA41Z9S2</accession>
<feature type="transmembrane region" description="Helical" evidence="1">
    <location>
        <begin position="172"/>
        <end position="191"/>
    </location>
</feature>
<sequence>MLSLIACIASMSIVFRDAIVSGFDLGFGDRADGLIEISLLEHWRSVFTRAEVWNQPLYFHPYTGTLGYNDGYLLSGLIYSAWRLAFDPFVADTLTAFTYKSIGYAATLWLVRGILRWNWGAAILIASLATISNNMFVQSGHAQIQTLALLPLVASFAILAVRAESDRRRGALLWAASAAALMGAWLLTAFYFAWFAIYFVVVLAGCWLGVAGLWHPAALRELAETHWRSSTVFAGVFAIAAIPFLRVYLPKVRETGGHDFILLYTVQPIDLFNVGERNLLWGWLIRGLDRVVQTQALPDGWFDGLAAGGEHITGFPLLTFALLCAAGWRVIHRRDGPRFARIFALAIAIGWALTLRFGPVSPWALVHDLVPGARGLRVVLRYQLFLVLPALLLMGIAFRDDLTRLWRRRPWIAGVIVALLVVEQLNAAQPTQLSRAAQLTAFAAVPPPPKDCASFYVVAARRGELHYGDALHSGLYPHNVDAMLLAEQWGVPTINGFSTFNPPDWNFAMPDALNYDARVIAYAQQHGLQHMCRLDMRDPVPWRQL</sequence>
<gene>
    <name evidence="2" type="ORF">NEE01_11500</name>
</gene>
<feature type="transmembrane region" description="Helical" evidence="1">
    <location>
        <begin position="311"/>
        <end position="330"/>
    </location>
</feature>
<comment type="caution">
    <text evidence="2">The sequence shown here is derived from an EMBL/GenBank/DDBJ whole genome shotgun (WGS) entry which is preliminary data.</text>
</comment>
<organism evidence="2 3">
    <name type="scientific">Sphingomonas lycopersici</name>
    <dbReference type="NCBI Taxonomy" id="2951807"/>
    <lineage>
        <taxon>Bacteria</taxon>
        <taxon>Pseudomonadati</taxon>
        <taxon>Pseudomonadota</taxon>
        <taxon>Alphaproteobacteria</taxon>
        <taxon>Sphingomonadales</taxon>
        <taxon>Sphingomonadaceae</taxon>
        <taxon>Sphingomonas</taxon>
    </lineage>
</organism>
<feature type="transmembrane region" description="Helical" evidence="1">
    <location>
        <begin position="231"/>
        <end position="249"/>
    </location>
</feature>
<feature type="transmembrane region" description="Helical" evidence="1">
    <location>
        <begin position="117"/>
        <end position="136"/>
    </location>
</feature>
<evidence type="ECO:0000256" key="1">
    <source>
        <dbReference type="SAM" id="Phobius"/>
    </source>
</evidence>
<dbReference type="EMBL" id="JANFAV010000007">
    <property type="protein sequence ID" value="MCW6535407.1"/>
    <property type="molecule type" value="Genomic_DNA"/>
</dbReference>
<keyword evidence="1" id="KW-0812">Transmembrane</keyword>
<feature type="transmembrane region" description="Helical" evidence="1">
    <location>
        <begin position="342"/>
        <end position="359"/>
    </location>
</feature>
<evidence type="ECO:0000313" key="2">
    <source>
        <dbReference type="EMBL" id="MCW6535407.1"/>
    </source>
</evidence>
<reference evidence="2" key="1">
    <citation type="submission" date="2022-06" db="EMBL/GenBank/DDBJ databases">
        <title>Sphingomonas sp. nov. isolated from rhizosphere soil of tomato.</title>
        <authorList>
            <person name="Dong H."/>
            <person name="Gao R."/>
        </authorList>
    </citation>
    <scope>NUCLEOTIDE SEQUENCE</scope>
    <source>
        <strain evidence="2">MMSM24</strain>
    </source>
</reference>
<protein>
    <submittedName>
        <fullName evidence="2">Uncharacterized protein</fullName>
    </submittedName>
</protein>
<keyword evidence="1" id="KW-0472">Membrane</keyword>
<evidence type="ECO:0000313" key="3">
    <source>
        <dbReference type="Proteomes" id="UP001165565"/>
    </source>
</evidence>
<name>A0AA41Z9S2_9SPHN</name>
<dbReference type="AlphaFoldDB" id="A0AA41Z9S2"/>
<feature type="transmembrane region" description="Helical" evidence="1">
    <location>
        <begin position="142"/>
        <end position="160"/>
    </location>
</feature>
<dbReference type="Proteomes" id="UP001165565">
    <property type="component" value="Unassembled WGS sequence"/>
</dbReference>
<proteinExistence type="predicted"/>
<keyword evidence="3" id="KW-1185">Reference proteome</keyword>